<feature type="region of interest" description="Disordered" evidence="1">
    <location>
        <begin position="89"/>
        <end position="134"/>
    </location>
</feature>
<proteinExistence type="evidence at transcript level"/>
<accession>A6MAM5</accession>
<sequence length="207" mass="22730">LTLHQVSPSSNPANTATPPPLRRPAAIMGIIFYLLHPNQLRSIIQWYDLETLMSQRERAHTRSSACAMRCFLLPRLLTLSSGRSGTSLFTLATPPRRPLPCRHASNTSTRRAAASPPSSRSSTPSCWSPSVCSTSSCAASIPSKMTCRSISRRRSRCCASSTSTWRRMAGRSLRTVPTRRTANCLCILTMSCPSCRRSRSPTSTSSR</sequence>
<evidence type="ECO:0000256" key="1">
    <source>
        <dbReference type="SAM" id="MobiDB-lite"/>
    </source>
</evidence>
<feature type="region of interest" description="Disordered" evidence="1">
    <location>
        <begin position="1"/>
        <end position="20"/>
    </location>
</feature>
<dbReference type="EMBL" id="DQ663117">
    <property type="protein sequence ID" value="ABR20286.1"/>
    <property type="molecule type" value="mRNA"/>
</dbReference>
<reference evidence="2" key="1">
    <citation type="submission" date="2006-05" db="EMBL/GenBank/DDBJ databases">
        <title>Patterns of diversity and the occurrence of recombination in lineages of the clonal fungus Colletotrichum cereale as revealed by RIP-mutated transposable elements.</title>
        <authorList>
            <person name="Crouch J.A."/>
            <person name="Glasheen B.M."/>
            <person name="Giunta M.A."/>
            <person name="Uddin W."/>
            <person name="Clarke B.B."/>
            <person name="Hillman B.I."/>
        </authorList>
    </citation>
    <scope>NUCLEOTIDE SEQUENCE</scope>
    <source>
        <strain evidence="2">KS-20B-DGU</strain>
    </source>
</reference>
<name>A6MAM5_9PEZI</name>
<protein>
    <submittedName>
        <fullName evidence="2">Putative squalene synthetase</fullName>
    </submittedName>
</protein>
<feature type="non-terminal residue" evidence="2">
    <location>
        <position position="1"/>
    </location>
</feature>
<evidence type="ECO:0000313" key="2">
    <source>
        <dbReference type="EMBL" id="ABR20286.1"/>
    </source>
</evidence>
<dbReference type="AlphaFoldDB" id="A6MAM5"/>
<feature type="non-terminal residue" evidence="2">
    <location>
        <position position="207"/>
    </location>
</feature>
<feature type="compositionally biased region" description="Low complexity" evidence="1">
    <location>
        <begin position="104"/>
        <end position="134"/>
    </location>
</feature>
<organism evidence="2">
    <name type="scientific">Colletotrichum cereale</name>
    <dbReference type="NCBI Taxonomy" id="343994"/>
    <lineage>
        <taxon>Eukaryota</taxon>
        <taxon>Fungi</taxon>
        <taxon>Dikarya</taxon>
        <taxon>Ascomycota</taxon>
        <taxon>Pezizomycotina</taxon>
        <taxon>Sordariomycetes</taxon>
        <taxon>Hypocreomycetidae</taxon>
        <taxon>Glomerellales</taxon>
        <taxon>Glomerellaceae</taxon>
        <taxon>Colletotrichum</taxon>
        <taxon>Colletotrichum graminicola species complex</taxon>
    </lineage>
</organism>